<gene>
    <name evidence="8" type="ORF">MEBOL_007281</name>
</gene>
<keyword evidence="6 7" id="KW-0503">Monooxygenase</keyword>
<dbReference type="PANTHER" id="PTHR46696:SF1">
    <property type="entry name" value="CYTOCHROME P450 YJIB-RELATED"/>
    <property type="match status" value="1"/>
</dbReference>
<sequence>MVSRPSVKNAPRLPVNVMSREFIENKFRYYRWMHEEAPVCQGGLSVMRVFFLAGYDDCANALNDPRLVRNRTTATGGGRFLFPLPKRLMPMLSSMITSDDPAHRRQRTLVSKAFTPKALGKLSERIETLTHELIDEAERHNTVDLLSAYSLPIPVTVIREMLGIDEADMPRFRAGLRALSEGFSGWTLLRTLLVDMPRTVDLVEELIERKRSVPGDDILTGLIQAEAAGDKLSHEELVSMSILLIIAGYETTVHLITNAVVTLLQHPEQFEALKADGTLLDAAVEEILRYAGPVHGTKPNYAMEDIEIRGVRIPKGAPVVPILGAANRDPAVFTNPEVFDIRRPPKKQLGFGHGPHHCLGAALARMETRIAIKTLIERCPNLRLAVPAGELKLQRLPLWHRYERLPVILHPEGRR</sequence>
<dbReference type="InterPro" id="IPR002397">
    <property type="entry name" value="Cyt_P450_B"/>
</dbReference>
<keyword evidence="2 7" id="KW-0349">Heme</keyword>
<evidence type="ECO:0000313" key="8">
    <source>
        <dbReference type="EMBL" id="ATB33783.1"/>
    </source>
</evidence>
<name>A0A250IRA3_9BACT</name>
<dbReference type="PANTHER" id="PTHR46696">
    <property type="entry name" value="P450, PUTATIVE (EUROFUNG)-RELATED"/>
    <property type="match status" value="1"/>
</dbReference>
<dbReference type="FunFam" id="1.10.630.10:FF:000018">
    <property type="entry name" value="Cytochrome P450 monooxygenase"/>
    <property type="match status" value="1"/>
</dbReference>
<dbReference type="EMBL" id="CP022163">
    <property type="protein sequence ID" value="ATB33783.1"/>
    <property type="molecule type" value="Genomic_DNA"/>
</dbReference>
<evidence type="ECO:0000256" key="1">
    <source>
        <dbReference type="ARBA" id="ARBA00010617"/>
    </source>
</evidence>
<evidence type="ECO:0000256" key="5">
    <source>
        <dbReference type="ARBA" id="ARBA00023004"/>
    </source>
</evidence>
<dbReference type="PRINTS" id="PR00359">
    <property type="entry name" value="BP450"/>
</dbReference>
<evidence type="ECO:0000256" key="4">
    <source>
        <dbReference type="ARBA" id="ARBA00023002"/>
    </source>
</evidence>
<dbReference type="InterPro" id="IPR017972">
    <property type="entry name" value="Cyt_P450_CS"/>
</dbReference>
<dbReference type="Proteomes" id="UP000217289">
    <property type="component" value="Chromosome"/>
</dbReference>
<evidence type="ECO:0000313" key="9">
    <source>
        <dbReference type="Proteomes" id="UP000217289"/>
    </source>
</evidence>
<dbReference type="GO" id="GO:0005506">
    <property type="term" value="F:iron ion binding"/>
    <property type="evidence" value="ECO:0007669"/>
    <property type="project" value="InterPro"/>
</dbReference>
<dbReference type="PROSITE" id="PS00086">
    <property type="entry name" value="CYTOCHROME_P450"/>
    <property type="match status" value="1"/>
</dbReference>
<evidence type="ECO:0000256" key="6">
    <source>
        <dbReference type="ARBA" id="ARBA00023033"/>
    </source>
</evidence>
<keyword evidence="5 7" id="KW-0408">Iron</keyword>
<dbReference type="SUPFAM" id="SSF48264">
    <property type="entry name" value="Cytochrome P450"/>
    <property type="match status" value="1"/>
</dbReference>
<dbReference type="PRINTS" id="PR00385">
    <property type="entry name" value="P450"/>
</dbReference>
<organism evidence="8 9">
    <name type="scientific">Melittangium boletus DSM 14713</name>
    <dbReference type="NCBI Taxonomy" id="1294270"/>
    <lineage>
        <taxon>Bacteria</taxon>
        <taxon>Pseudomonadati</taxon>
        <taxon>Myxococcota</taxon>
        <taxon>Myxococcia</taxon>
        <taxon>Myxococcales</taxon>
        <taxon>Cystobacterineae</taxon>
        <taxon>Archangiaceae</taxon>
        <taxon>Melittangium</taxon>
    </lineage>
</organism>
<dbReference type="GO" id="GO:0020037">
    <property type="term" value="F:heme binding"/>
    <property type="evidence" value="ECO:0007669"/>
    <property type="project" value="InterPro"/>
</dbReference>
<keyword evidence="4 7" id="KW-0560">Oxidoreductase</keyword>
<keyword evidence="3 7" id="KW-0479">Metal-binding</keyword>
<keyword evidence="9" id="KW-1185">Reference proteome</keyword>
<dbReference type="Gene3D" id="1.10.630.10">
    <property type="entry name" value="Cytochrome P450"/>
    <property type="match status" value="1"/>
</dbReference>
<dbReference type="Pfam" id="PF00067">
    <property type="entry name" value="p450"/>
    <property type="match status" value="1"/>
</dbReference>
<comment type="similarity">
    <text evidence="1 7">Belongs to the cytochrome P450 family.</text>
</comment>
<protein>
    <recommendedName>
        <fullName evidence="10">Cytochrome P450 hydroxylase</fullName>
    </recommendedName>
</protein>
<dbReference type="CDD" id="cd11029">
    <property type="entry name" value="CYP107-like"/>
    <property type="match status" value="1"/>
</dbReference>
<dbReference type="GO" id="GO:0016705">
    <property type="term" value="F:oxidoreductase activity, acting on paired donors, with incorporation or reduction of molecular oxygen"/>
    <property type="evidence" value="ECO:0007669"/>
    <property type="project" value="InterPro"/>
</dbReference>
<dbReference type="InterPro" id="IPR001128">
    <property type="entry name" value="Cyt_P450"/>
</dbReference>
<proteinExistence type="inferred from homology"/>
<dbReference type="AlphaFoldDB" id="A0A250IRA3"/>
<evidence type="ECO:0000256" key="3">
    <source>
        <dbReference type="ARBA" id="ARBA00022723"/>
    </source>
</evidence>
<dbReference type="GO" id="GO:0004497">
    <property type="term" value="F:monooxygenase activity"/>
    <property type="evidence" value="ECO:0007669"/>
    <property type="project" value="UniProtKB-KW"/>
</dbReference>
<reference evidence="8 9" key="1">
    <citation type="submission" date="2017-06" db="EMBL/GenBank/DDBJ databases">
        <authorList>
            <person name="Kim H.J."/>
            <person name="Triplett B.A."/>
        </authorList>
    </citation>
    <scope>NUCLEOTIDE SEQUENCE [LARGE SCALE GENOMIC DNA]</scope>
    <source>
        <strain evidence="8 9">DSM 14713</strain>
    </source>
</reference>
<evidence type="ECO:0008006" key="10">
    <source>
        <dbReference type="Google" id="ProtNLM"/>
    </source>
</evidence>
<dbReference type="KEGG" id="mbd:MEBOL_007281"/>
<evidence type="ECO:0000256" key="2">
    <source>
        <dbReference type="ARBA" id="ARBA00022617"/>
    </source>
</evidence>
<evidence type="ECO:0000256" key="7">
    <source>
        <dbReference type="RuleBase" id="RU000461"/>
    </source>
</evidence>
<accession>A0A250IRA3</accession>
<dbReference type="InterPro" id="IPR036396">
    <property type="entry name" value="Cyt_P450_sf"/>
</dbReference>